<keyword evidence="2" id="KW-0677">Repeat</keyword>
<keyword evidence="1" id="KW-0344">Guanine-nucleotide releasing factor</keyword>
<dbReference type="InParanoid" id="A0A6L2PCG2"/>
<dbReference type="InterPro" id="IPR037191">
    <property type="entry name" value="VPS9_dom_sf"/>
</dbReference>
<organism evidence="6 7">
    <name type="scientific">Coptotermes formosanus</name>
    <name type="common">Formosan subterranean termite</name>
    <dbReference type="NCBI Taxonomy" id="36987"/>
    <lineage>
        <taxon>Eukaryota</taxon>
        <taxon>Metazoa</taxon>
        <taxon>Ecdysozoa</taxon>
        <taxon>Arthropoda</taxon>
        <taxon>Hexapoda</taxon>
        <taxon>Insecta</taxon>
        <taxon>Pterygota</taxon>
        <taxon>Neoptera</taxon>
        <taxon>Polyneoptera</taxon>
        <taxon>Dictyoptera</taxon>
        <taxon>Blattodea</taxon>
        <taxon>Blattoidea</taxon>
        <taxon>Termitoidae</taxon>
        <taxon>Rhinotermitidae</taxon>
        <taxon>Coptotermes</taxon>
    </lineage>
</organism>
<evidence type="ECO:0000256" key="4">
    <source>
        <dbReference type="SAM" id="MobiDB-lite"/>
    </source>
</evidence>
<gene>
    <name evidence="6" type="ORF">Cfor_10158</name>
</gene>
<dbReference type="SUPFAM" id="SSF48065">
    <property type="entry name" value="DBL homology domain (DH-domain)"/>
    <property type="match status" value="1"/>
</dbReference>
<accession>A0A6L2PCG2</accession>
<feature type="region of interest" description="Disordered" evidence="4">
    <location>
        <begin position="236"/>
        <end position="272"/>
    </location>
</feature>
<dbReference type="Gene3D" id="2.20.110.10">
    <property type="entry name" value="Histone H3 K4-specific methyltransferase SET7/9 N-terminal domain"/>
    <property type="match status" value="4"/>
</dbReference>
<dbReference type="Pfam" id="PF26202">
    <property type="entry name" value="HA_Alsin"/>
    <property type="match status" value="1"/>
</dbReference>
<evidence type="ECO:0000313" key="6">
    <source>
        <dbReference type="EMBL" id="GFG30171.1"/>
    </source>
</evidence>
<feature type="domain" description="VPS9" evidence="5">
    <location>
        <begin position="1394"/>
        <end position="1540"/>
    </location>
</feature>
<protein>
    <recommendedName>
        <fullName evidence="5">VPS9 domain-containing protein</fullName>
    </recommendedName>
</protein>
<dbReference type="InterPro" id="IPR003123">
    <property type="entry name" value="VPS9"/>
</dbReference>
<proteinExistence type="predicted"/>
<dbReference type="Gene3D" id="1.20.900.10">
    <property type="entry name" value="Dbl homology (DH) domain"/>
    <property type="match status" value="1"/>
</dbReference>
<keyword evidence="7" id="KW-1185">Reference proteome</keyword>
<evidence type="ECO:0000256" key="2">
    <source>
        <dbReference type="ARBA" id="ARBA00022737"/>
    </source>
</evidence>
<dbReference type="FunCoup" id="A0A6L2PCG2">
    <property type="interactions" value="269"/>
</dbReference>
<dbReference type="OrthoDB" id="48314at2759"/>
<dbReference type="GO" id="GO:0005737">
    <property type="term" value="C:cytoplasm"/>
    <property type="evidence" value="ECO:0007669"/>
    <property type="project" value="TreeGrafter"/>
</dbReference>
<dbReference type="PROSITE" id="PS50012">
    <property type="entry name" value="RCC1_3"/>
    <property type="match status" value="2"/>
</dbReference>
<dbReference type="SUPFAM" id="SSF109993">
    <property type="entry name" value="VPS9 domain"/>
    <property type="match status" value="1"/>
</dbReference>
<dbReference type="Gene3D" id="1.20.1050.80">
    <property type="entry name" value="VPS9 domain"/>
    <property type="match status" value="1"/>
</dbReference>
<dbReference type="InterPro" id="IPR000408">
    <property type="entry name" value="Reg_chr_condens"/>
</dbReference>
<dbReference type="InterPro" id="IPR035899">
    <property type="entry name" value="DBL_dom_sf"/>
</dbReference>
<dbReference type="InterPro" id="IPR009091">
    <property type="entry name" value="RCC1/BLIP-II"/>
</dbReference>
<dbReference type="InterPro" id="IPR003409">
    <property type="entry name" value="MORN"/>
</dbReference>
<feature type="repeat" description="RCC1" evidence="3">
    <location>
        <begin position="536"/>
        <end position="586"/>
    </location>
</feature>
<dbReference type="PANTHER" id="PTHR46089:SF2">
    <property type="entry name" value="ALSIN HOMOLOG"/>
    <property type="match status" value="1"/>
</dbReference>
<comment type="caution">
    <text evidence="6">The sequence shown here is derived from an EMBL/GenBank/DDBJ whole genome shotgun (WGS) entry which is preliminary data.</text>
</comment>
<feature type="repeat" description="RCC1" evidence="3">
    <location>
        <begin position="484"/>
        <end position="535"/>
    </location>
</feature>
<dbReference type="Pfam" id="PF02204">
    <property type="entry name" value="VPS9"/>
    <property type="match status" value="1"/>
</dbReference>
<dbReference type="PROSITE" id="PS51205">
    <property type="entry name" value="VPS9"/>
    <property type="match status" value="1"/>
</dbReference>
<dbReference type="InterPro" id="IPR057248">
    <property type="entry name" value="Alsin-like_PH"/>
</dbReference>
<dbReference type="Pfam" id="PF25383">
    <property type="entry name" value="PH_alsin"/>
    <property type="match status" value="1"/>
</dbReference>
<dbReference type="SUPFAM" id="SSF82185">
    <property type="entry name" value="Histone H3 K4-specific methyltransferase SET7/9 N-terminal domain"/>
    <property type="match status" value="2"/>
</dbReference>
<dbReference type="EMBL" id="BLKM01000200">
    <property type="protein sequence ID" value="GFG30171.1"/>
    <property type="molecule type" value="Genomic_DNA"/>
</dbReference>
<evidence type="ECO:0000259" key="5">
    <source>
        <dbReference type="PROSITE" id="PS51205"/>
    </source>
</evidence>
<dbReference type="InterPro" id="IPR051984">
    <property type="entry name" value="Alsin"/>
</dbReference>
<dbReference type="Proteomes" id="UP000502823">
    <property type="component" value="Unassembled WGS sequence"/>
</dbReference>
<dbReference type="Pfam" id="PF25389">
    <property type="entry name" value="DH_ALS2"/>
    <property type="match status" value="1"/>
</dbReference>
<dbReference type="GO" id="GO:0031267">
    <property type="term" value="F:small GTPase binding"/>
    <property type="evidence" value="ECO:0007669"/>
    <property type="project" value="TreeGrafter"/>
</dbReference>
<dbReference type="SUPFAM" id="SSF50985">
    <property type="entry name" value="RCC1/BLIP-II"/>
    <property type="match status" value="2"/>
</dbReference>
<dbReference type="GO" id="GO:0005085">
    <property type="term" value="F:guanyl-nucleotide exchange factor activity"/>
    <property type="evidence" value="ECO:0007669"/>
    <property type="project" value="UniProtKB-KW"/>
</dbReference>
<reference evidence="7" key="1">
    <citation type="submission" date="2020-01" db="EMBL/GenBank/DDBJ databases">
        <title>Draft genome sequence of the Termite Coptotermes fromosanus.</title>
        <authorList>
            <person name="Itakura S."/>
            <person name="Yosikawa Y."/>
            <person name="Umezawa K."/>
        </authorList>
    </citation>
    <scope>NUCLEOTIDE SEQUENCE [LARGE SCALE GENOMIC DNA]</scope>
</reference>
<dbReference type="PANTHER" id="PTHR46089">
    <property type="entry name" value="ALSIN HOMOLOG"/>
    <property type="match status" value="1"/>
</dbReference>
<feature type="compositionally biased region" description="Polar residues" evidence="4">
    <location>
        <begin position="236"/>
        <end position="247"/>
    </location>
</feature>
<sequence length="1573" mass="176608">MSEVHLWFGLDKLTLSFEPSSLPKDIVKVCKLNRHVFALTGSNSVYHSEVGHNCDGKLVFTNTNITAIDITCDNKVLYFVTDNGQVFKTDPESLDVKEEIILKENAKCCHGYKTSEQRVKVKTIAAEECSCLYVTENGQLWVSGYQPKLGMHDEVPQKVTFFEKHYVISVACGANFSIALVYKPGHFVPGKDDSDTDDDNGDVFVSDCPLCISTPTSQQSVSETCPLGLCIQQTSDENYSTSSTSKENTVEDKKSTDESTSPSTDGKTDRKGKICDVAQKLHAQSDADFPAGKSSQNFVEHNDDRRETGKVIRSSENESECEFVKEEKKTEFFINTEAARQFLTRQLSWVSSYGGAGEDLVECAEASLARPSRIIKQNMSSMANLVYESVKTVGDRGAILFRHMSGGSETSESVHGGLTDCGSFEELSAEDFIIPVPSFTSTLRCEESFLSSSCGTSERGEESEVGISERVAAVVRAGTRLLSTELWSWGDITHGQLGTGDTVKRGRPTIIARLTGIGVCRIACGNDHALAVSLDGRVFAWGRNHHNQVSLEMQGNQSSPQQITCSSERVRNIAAGNNHSLVITHNDNVYYIGKGSNKSILKMDVPSLLGNESAQKQIFSSRHISGCLNSIYPTSSAVKDLAIEQTFLEEMLLVHNALIKPLQKKGAPVQETNVYSTLCVCYNEILSFTCLNVQSLWEYTDHGGSESGIVMIQHVDEYIHTYKNYLNAVCDVIALSGFMHIAHLVDVPQKMFSVFHEHSKRNKKSQEAVVSCALLHPLKRLESYKSTIQSLIHCSDKKQQSLEDKQTVERRLRDALVKWDQLWDEQKQKRNEADTTRHFWESSGRIVELLRSPERRLIRESRSHSLSVVNSGRFSSHWFVLFTDVFVHNALNLTMPEETLMVYTQTPYDKMEWFHSLQGAIKKILQKHHSHLPPAVRTAKYTFTKHHVYKDAKYTGRWCSGKFQGPGKLEWPDGKVYVGQFQNSQMNGLGQMEIPGIGTYEGQWKDGQQDGYGIMKYTNGDVYEGHFKDGVAHGHGLQKQGHFMASVASVYIGEWVNGVKQGYGVMDDIVTGEKYLGYWSNNMKHGCGLIVTLDGIYYEGVFTQGVLTGHGVMVFEDGTHYEGEFRAAGVFGGKGTLIFNSGDRLEGIMHGAWNEGVKITGTLHKNTATPSNQLKRRPSSFGKLCVAANQKWKAIFRQCYQQLGVPERTGTKGGKTNVDVQKVWENVAVVINNSQQERGGLSSDHLDTIPRFGRDRLDKESYQELRLYLVKAFESHHHPVGRLLAEVTAAYTATYGGVRVHPLLLSHAVAELHSITARLYEVVRVLFPALPTLGQELQLVECQEAEQENEVVSAATLLHPVLLPRVHSALFVLYALHNKEEDDVYWKRLLQWNKQPDMTLMAFLGIDQKFWVAPHHYSNHEAPFSPLEGQLFNDAVETLQQLKTTFSPLEKLLVIRRTFEQMTRAVQRELGTLYLWTMDDLFPVFNFVVVRSRILQLGSEIHFIEDFMEPYLQNGELGIMFTTLKVENCVLLIFSHCGSESVSWKWEHLMAENRQRAFTNRLIDLFHFAAILY</sequence>
<dbReference type="Gene3D" id="2.130.10.30">
    <property type="entry name" value="Regulator of chromosome condensation 1/beta-lactamase-inhibitor protein II"/>
    <property type="match status" value="2"/>
</dbReference>
<name>A0A6L2PCG2_COPFO</name>
<feature type="region of interest" description="Disordered" evidence="4">
    <location>
        <begin position="285"/>
        <end position="313"/>
    </location>
</feature>
<dbReference type="GO" id="GO:0016197">
    <property type="term" value="P:endosomal transport"/>
    <property type="evidence" value="ECO:0007669"/>
    <property type="project" value="TreeGrafter"/>
</dbReference>
<dbReference type="Pfam" id="PF25384">
    <property type="entry name" value="Alsin_RLD"/>
    <property type="match status" value="1"/>
</dbReference>
<dbReference type="InterPro" id="IPR059093">
    <property type="entry name" value="HA_Alsin"/>
</dbReference>
<evidence type="ECO:0000313" key="7">
    <source>
        <dbReference type="Proteomes" id="UP000502823"/>
    </source>
</evidence>
<dbReference type="SMART" id="SM00698">
    <property type="entry name" value="MORN"/>
    <property type="match status" value="8"/>
</dbReference>
<evidence type="ECO:0000256" key="3">
    <source>
        <dbReference type="PROSITE-ProRule" id="PRU00235"/>
    </source>
</evidence>
<evidence type="ECO:0000256" key="1">
    <source>
        <dbReference type="ARBA" id="ARBA00022658"/>
    </source>
</evidence>
<dbReference type="Pfam" id="PF02493">
    <property type="entry name" value="MORN"/>
    <property type="match status" value="8"/>
</dbReference>
<feature type="compositionally biased region" description="Basic and acidic residues" evidence="4">
    <location>
        <begin position="248"/>
        <end position="257"/>
    </location>
</feature>
<dbReference type="PROSITE" id="PS00626">
    <property type="entry name" value="RCC1_2"/>
    <property type="match status" value="2"/>
</dbReference>
<feature type="compositionally biased region" description="Basic and acidic residues" evidence="4">
    <location>
        <begin position="300"/>
        <end position="313"/>
    </location>
</feature>